<gene>
    <name evidence="2" type="ORF">Acr_00g0090880</name>
</gene>
<evidence type="ECO:0000313" key="2">
    <source>
        <dbReference type="EMBL" id="GFS44524.1"/>
    </source>
</evidence>
<sequence length="70" mass="7530">MNSIFSSFDAVCAEFLGQSIKASLPGRLQSNQLSRELKDTVDNSSPPHPPPPILGAGHSSKKQQQDSHQS</sequence>
<accession>A0A7J0DX09</accession>
<dbReference type="AlphaFoldDB" id="A0A7J0DX09"/>
<dbReference type="EMBL" id="BJWL01000439">
    <property type="protein sequence ID" value="GFS44524.1"/>
    <property type="molecule type" value="Genomic_DNA"/>
</dbReference>
<organism evidence="2 3">
    <name type="scientific">Actinidia rufa</name>
    <dbReference type="NCBI Taxonomy" id="165716"/>
    <lineage>
        <taxon>Eukaryota</taxon>
        <taxon>Viridiplantae</taxon>
        <taxon>Streptophyta</taxon>
        <taxon>Embryophyta</taxon>
        <taxon>Tracheophyta</taxon>
        <taxon>Spermatophyta</taxon>
        <taxon>Magnoliopsida</taxon>
        <taxon>eudicotyledons</taxon>
        <taxon>Gunneridae</taxon>
        <taxon>Pentapetalae</taxon>
        <taxon>asterids</taxon>
        <taxon>Ericales</taxon>
        <taxon>Actinidiaceae</taxon>
        <taxon>Actinidia</taxon>
    </lineage>
</organism>
<dbReference type="Proteomes" id="UP000585474">
    <property type="component" value="Unassembled WGS sequence"/>
</dbReference>
<evidence type="ECO:0000256" key="1">
    <source>
        <dbReference type="SAM" id="MobiDB-lite"/>
    </source>
</evidence>
<proteinExistence type="predicted"/>
<name>A0A7J0DX09_9ERIC</name>
<keyword evidence="3" id="KW-1185">Reference proteome</keyword>
<dbReference type="OrthoDB" id="751010at2759"/>
<protein>
    <submittedName>
        <fullName evidence="2">Uncharacterized protein</fullName>
    </submittedName>
</protein>
<comment type="caution">
    <text evidence="2">The sequence shown here is derived from an EMBL/GenBank/DDBJ whole genome shotgun (WGS) entry which is preliminary data.</text>
</comment>
<feature type="region of interest" description="Disordered" evidence="1">
    <location>
        <begin position="24"/>
        <end position="70"/>
    </location>
</feature>
<evidence type="ECO:0000313" key="3">
    <source>
        <dbReference type="Proteomes" id="UP000585474"/>
    </source>
</evidence>
<reference evidence="3" key="1">
    <citation type="submission" date="2019-07" db="EMBL/GenBank/DDBJ databases">
        <title>De Novo Assembly of kiwifruit Actinidia rufa.</title>
        <authorList>
            <person name="Sugita-Konishi S."/>
            <person name="Sato K."/>
            <person name="Mori E."/>
            <person name="Abe Y."/>
            <person name="Kisaki G."/>
            <person name="Hamano K."/>
            <person name="Suezawa K."/>
            <person name="Otani M."/>
            <person name="Fukuda T."/>
            <person name="Manabe T."/>
            <person name="Gomi K."/>
            <person name="Tabuchi M."/>
            <person name="Akimitsu K."/>
            <person name="Kataoka I."/>
        </authorList>
    </citation>
    <scope>NUCLEOTIDE SEQUENCE [LARGE SCALE GENOMIC DNA]</scope>
    <source>
        <strain evidence="3">cv. Fuchu</strain>
    </source>
</reference>